<gene>
    <name evidence="1" type="ORF">L1987_40142</name>
</gene>
<protein>
    <submittedName>
        <fullName evidence="1">Uncharacterized protein</fullName>
    </submittedName>
</protein>
<comment type="caution">
    <text evidence="1">The sequence shown here is derived from an EMBL/GenBank/DDBJ whole genome shotgun (WGS) entry which is preliminary data.</text>
</comment>
<keyword evidence="2" id="KW-1185">Reference proteome</keyword>
<name>A0ACB9GTS2_9ASTR</name>
<evidence type="ECO:0000313" key="1">
    <source>
        <dbReference type="EMBL" id="KAI3786451.1"/>
    </source>
</evidence>
<dbReference type="EMBL" id="CM042030">
    <property type="protein sequence ID" value="KAI3786451.1"/>
    <property type="molecule type" value="Genomic_DNA"/>
</dbReference>
<proteinExistence type="predicted"/>
<evidence type="ECO:0000313" key="2">
    <source>
        <dbReference type="Proteomes" id="UP001056120"/>
    </source>
</evidence>
<sequence length="99" mass="11281">MVGFPKRSERSKRSLKSLLVNSSYYSFQQHQFKTMDVILHHHMTCKLKDVHWYRGGTTIEVVTLLLVTTGKDPGIIPCNTHPPEPETIDQMEVGSTQTP</sequence>
<reference evidence="1 2" key="2">
    <citation type="journal article" date="2022" name="Mol. Ecol. Resour.">
        <title>The genomes of chicory, endive, great burdock and yacon provide insights into Asteraceae paleo-polyploidization history and plant inulin production.</title>
        <authorList>
            <person name="Fan W."/>
            <person name="Wang S."/>
            <person name="Wang H."/>
            <person name="Wang A."/>
            <person name="Jiang F."/>
            <person name="Liu H."/>
            <person name="Zhao H."/>
            <person name="Xu D."/>
            <person name="Zhang Y."/>
        </authorList>
    </citation>
    <scope>NUCLEOTIDE SEQUENCE [LARGE SCALE GENOMIC DNA]</scope>
    <source>
        <strain evidence="2">cv. Yunnan</strain>
        <tissue evidence="1">Leaves</tissue>
    </source>
</reference>
<accession>A0ACB9GTS2</accession>
<reference evidence="2" key="1">
    <citation type="journal article" date="2022" name="Mol. Ecol. Resour.">
        <title>The genomes of chicory, endive, great burdock and yacon provide insights into Asteraceae palaeo-polyploidization history and plant inulin production.</title>
        <authorList>
            <person name="Fan W."/>
            <person name="Wang S."/>
            <person name="Wang H."/>
            <person name="Wang A."/>
            <person name="Jiang F."/>
            <person name="Liu H."/>
            <person name="Zhao H."/>
            <person name="Xu D."/>
            <person name="Zhang Y."/>
        </authorList>
    </citation>
    <scope>NUCLEOTIDE SEQUENCE [LARGE SCALE GENOMIC DNA]</scope>
    <source>
        <strain evidence="2">cv. Yunnan</strain>
    </source>
</reference>
<dbReference type="Proteomes" id="UP001056120">
    <property type="component" value="Linkage Group LG13"/>
</dbReference>
<organism evidence="1 2">
    <name type="scientific">Smallanthus sonchifolius</name>
    <dbReference type="NCBI Taxonomy" id="185202"/>
    <lineage>
        <taxon>Eukaryota</taxon>
        <taxon>Viridiplantae</taxon>
        <taxon>Streptophyta</taxon>
        <taxon>Embryophyta</taxon>
        <taxon>Tracheophyta</taxon>
        <taxon>Spermatophyta</taxon>
        <taxon>Magnoliopsida</taxon>
        <taxon>eudicotyledons</taxon>
        <taxon>Gunneridae</taxon>
        <taxon>Pentapetalae</taxon>
        <taxon>asterids</taxon>
        <taxon>campanulids</taxon>
        <taxon>Asterales</taxon>
        <taxon>Asteraceae</taxon>
        <taxon>Asteroideae</taxon>
        <taxon>Heliantheae alliance</taxon>
        <taxon>Millerieae</taxon>
        <taxon>Smallanthus</taxon>
    </lineage>
</organism>